<dbReference type="EMBL" id="VUJV01000001">
    <property type="protein sequence ID" value="KAA1421547.1"/>
    <property type="molecule type" value="Genomic_DNA"/>
</dbReference>
<gene>
    <name evidence="4" type="ORF">F0U44_04475</name>
</gene>
<dbReference type="AlphaFoldDB" id="A0A5B1LPQ6"/>
<evidence type="ECO:0000313" key="5">
    <source>
        <dbReference type="Proteomes" id="UP000325003"/>
    </source>
</evidence>
<feature type="region of interest" description="Disordered" evidence="2">
    <location>
        <begin position="1"/>
        <end position="67"/>
    </location>
</feature>
<reference evidence="4 5" key="1">
    <citation type="submission" date="2019-09" db="EMBL/GenBank/DDBJ databases">
        <title>Nocardioides panacisoli sp. nov., isolated from the soil of a ginseng field.</title>
        <authorList>
            <person name="Cho C."/>
        </authorList>
    </citation>
    <scope>NUCLEOTIDE SEQUENCE [LARGE SCALE GENOMIC DNA]</scope>
    <source>
        <strain evidence="4 5">BN130099</strain>
    </source>
</reference>
<evidence type="ECO:0000313" key="4">
    <source>
        <dbReference type="EMBL" id="KAA1421547.1"/>
    </source>
</evidence>
<sequence length="180" mass="18682">MSLFRRTRRVPAPLPPPSVLPPSAAFLAPSSTASPIPAPPPVPPGMSLAPPPALHQDEPADLTTRGPLAGELPVGILRFDQGSELRLDRSWVIGRDPVAPAGHRDAVPFALVDATRSVSKTHLALGPATGGAWVIDLHSTNGVSVETPGAAPQRLTPGQAVTVPYATKVTYGERSIVIQG</sequence>
<name>A0A5B1LPQ6_9ACTN</name>
<organism evidence="4 5">
    <name type="scientific">Nocardioides humilatus</name>
    <dbReference type="NCBI Taxonomy" id="2607660"/>
    <lineage>
        <taxon>Bacteria</taxon>
        <taxon>Bacillati</taxon>
        <taxon>Actinomycetota</taxon>
        <taxon>Actinomycetes</taxon>
        <taxon>Propionibacteriales</taxon>
        <taxon>Nocardioidaceae</taxon>
        <taxon>Nocardioides</taxon>
    </lineage>
</organism>
<proteinExistence type="predicted"/>
<dbReference type="Gene3D" id="2.60.200.20">
    <property type="match status" value="1"/>
</dbReference>
<accession>A0A5B1LPQ6</accession>
<dbReference type="Pfam" id="PF00498">
    <property type="entry name" value="FHA"/>
    <property type="match status" value="1"/>
</dbReference>
<comment type="caution">
    <text evidence="4">The sequence shown here is derived from an EMBL/GenBank/DDBJ whole genome shotgun (WGS) entry which is preliminary data.</text>
</comment>
<dbReference type="Proteomes" id="UP000325003">
    <property type="component" value="Unassembled WGS sequence"/>
</dbReference>
<evidence type="ECO:0000256" key="2">
    <source>
        <dbReference type="SAM" id="MobiDB-lite"/>
    </source>
</evidence>
<keyword evidence="1" id="KW-0597">Phosphoprotein</keyword>
<dbReference type="CDD" id="cd00060">
    <property type="entry name" value="FHA"/>
    <property type="match status" value="1"/>
</dbReference>
<reference evidence="4 5" key="2">
    <citation type="submission" date="2019-09" db="EMBL/GenBank/DDBJ databases">
        <authorList>
            <person name="Jin C."/>
        </authorList>
    </citation>
    <scope>NUCLEOTIDE SEQUENCE [LARGE SCALE GENOMIC DNA]</scope>
    <source>
        <strain evidence="4 5">BN130099</strain>
    </source>
</reference>
<protein>
    <submittedName>
        <fullName evidence="4">FHA domain-containing protein</fullName>
    </submittedName>
</protein>
<feature type="compositionally biased region" description="Low complexity" evidence="2">
    <location>
        <begin position="21"/>
        <end position="35"/>
    </location>
</feature>
<feature type="domain" description="FHA" evidence="3">
    <location>
        <begin position="91"/>
        <end position="158"/>
    </location>
</feature>
<dbReference type="InterPro" id="IPR000253">
    <property type="entry name" value="FHA_dom"/>
</dbReference>
<dbReference type="InterPro" id="IPR008984">
    <property type="entry name" value="SMAD_FHA_dom_sf"/>
</dbReference>
<evidence type="ECO:0000259" key="3">
    <source>
        <dbReference type="Pfam" id="PF00498"/>
    </source>
</evidence>
<dbReference type="RefSeq" id="WP_149727007.1">
    <property type="nucleotide sequence ID" value="NZ_VUJV01000001.1"/>
</dbReference>
<feature type="compositionally biased region" description="Pro residues" evidence="2">
    <location>
        <begin position="36"/>
        <end position="53"/>
    </location>
</feature>
<dbReference type="SUPFAM" id="SSF49879">
    <property type="entry name" value="SMAD/FHA domain"/>
    <property type="match status" value="1"/>
</dbReference>
<keyword evidence="5" id="KW-1185">Reference proteome</keyword>
<evidence type="ECO:0000256" key="1">
    <source>
        <dbReference type="ARBA" id="ARBA00022553"/>
    </source>
</evidence>